<name>D9J0Q9_9CAUD</name>
<dbReference type="Proteomes" id="UP000000331">
    <property type="component" value="Segment"/>
</dbReference>
<protein>
    <submittedName>
        <fullName evidence="1">Gp111</fullName>
    </submittedName>
</protein>
<organism evidence="1 2">
    <name type="scientific">Brochothrix phage A9</name>
    <dbReference type="NCBI Taxonomy" id="857312"/>
    <lineage>
        <taxon>Viruses</taxon>
        <taxon>Duplodnaviria</taxon>
        <taxon>Heunggongvirae</taxon>
        <taxon>Uroviricota</taxon>
        <taxon>Caudoviricetes</taxon>
        <taxon>Herelleviridae</taxon>
        <taxon>Klumppvirus</taxon>
        <taxon>Klumppvirus A9</taxon>
    </lineage>
</organism>
<dbReference type="EMBL" id="HM242243">
    <property type="protein sequence ID" value="ADJ53145.1"/>
    <property type="molecule type" value="Genomic_DNA"/>
</dbReference>
<evidence type="ECO:0000313" key="1">
    <source>
        <dbReference type="EMBL" id="ADJ53145.1"/>
    </source>
</evidence>
<reference evidence="1 2" key="1">
    <citation type="journal article" date="2010" name="J. Bacteriol.">
        <title>Brochothrix thermosphacta bacteriophages feature heterogeneous and highly mosaic genomes and utilize unique prophage insertion sites.</title>
        <authorList>
            <person name="Kilcher S."/>
            <person name="Loessner M.J."/>
            <person name="Klumpp J."/>
        </authorList>
    </citation>
    <scope>NUCLEOTIDE SEQUENCE [LARGE SCALE GENOMIC DNA]</scope>
</reference>
<dbReference type="RefSeq" id="YP_004301444.1">
    <property type="nucleotide sequence ID" value="NC_015253.1"/>
</dbReference>
<dbReference type="KEGG" id="vg:10359141"/>
<keyword evidence="2" id="KW-1185">Reference proteome</keyword>
<proteinExistence type="predicted"/>
<accession>D9J0Q9</accession>
<dbReference type="GeneID" id="10359141"/>
<evidence type="ECO:0000313" key="2">
    <source>
        <dbReference type="Proteomes" id="UP000000331"/>
    </source>
</evidence>
<sequence>MATFRVASGGKERVSIKRGDTHSSIVFDLVSVGEDTPMIGADDTIYALIGKNPKEKNIIDIPCTARIGNKVELIFTKKAHEVLKAGTYSLEIAVHYHDDRGIGIYPSYGYIELEILDSMLSNDSPLK</sequence>